<keyword evidence="3" id="KW-1185">Reference proteome</keyword>
<evidence type="ECO:0000313" key="4">
    <source>
        <dbReference type="WBParaSite" id="EVEC_0000800801-mRNA-1"/>
    </source>
</evidence>
<feature type="chain" id="PRO_5043122830" evidence="1">
    <location>
        <begin position="16"/>
        <end position="81"/>
    </location>
</feature>
<gene>
    <name evidence="2" type="ORF">EVEC_LOCUS7492</name>
</gene>
<feature type="signal peptide" evidence="1">
    <location>
        <begin position="1"/>
        <end position="15"/>
    </location>
</feature>
<dbReference type="Proteomes" id="UP000274131">
    <property type="component" value="Unassembled WGS sequence"/>
</dbReference>
<protein>
    <submittedName>
        <fullName evidence="4">Secreted protein</fullName>
    </submittedName>
</protein>
<accession>A0A0N4VBT8</accession>
<proteinExistence type="predicted"/>
<dbReference type="EMBL" id="UXUI01008947">
    <property type="protein sequence ID" value="VDD92741.1"/>
    <property type="molecule type" value="Genomic_DNA"/>
</dbReference>
<evidence type="ECO:0000256" key="1">
    <source>
        <dbReference type="SAM" id="SignalP"/>
    </source>
</evidence>
<evidence type="ECO:0000313" key="3">
    <source>
        <dbReference type="Proteomes" id="UP000274131"/>
    </source>
</evidence>
<name>A0A0N4VBT8_ENTVE</name>
<dbReference type="AlphaFoldDB" id="A0A0N4VBT8"/>
<sequence length="81" mass="9097">MMMVLPNWTMAIAMAMPMPMPMPMAMAMANAVPMGCYALEGGQFLVRFGSRILCVHTHFQLIFPMDAIGELEKKTLSYAYF</sequence>
<keyword evidence="1" id="KW-0732">Signal</keyword>
<dbReference type="WBParaSite" id="EVEC_0000800801-mRNA-1">
    <property type="protein sequence ID" value="EVEC_0000800801-mRNA-1"/>
    <property type="gene ID" value="EVEC_0000800801"/>
</dbReference>
<evidence type="ECO:0000313" key="2">
    <source>
        <dbReference type="EMBL" id="VDD92741.1"/>
    </source>
</evidence>
<reference evidence="2 3" key="2">
    <citation type="submission" date="2018-10" db="EMBL/GenBank/DDBJ databases">
        <authorList>
            <consortium name="Pathogen Informatics"/>
        </authorList>
    </citation>
    <scope>NUCLEOTIDE SEQUENCE [LARGE SCALE GENOMIC DNA]</scope>
</reference>
<reference evidence="4" key="1">
    <citation type="submission" date="2017-02" db="UniProtKB">
        <authorList>
            <consortium name="WormBaseParasite"/>
        </authorList>
    </citation>
    <scope>IDENTIFICATION</scope>
</reference>
<organism evidence="4">
    <name type="scientific">Enterobius vermicularis</name>
    <name type="common">Human pinworm</name>
    <dbReference type="NCBI Taxonomy" id="51028"/>
    <lineage>
        <taxon>Eukaryota</taxon>
        <taxon>Metazoa</taxon>
        <taxon>Ecdysozoa</taxon>
        <taxon>Nematoda</taxon>
        <taxon>Chromadorea</taxon>
        <taxon>Rhabditida</taxon>
        <taxon>Spirurina</taxon>
        <taxon>Oxyuridomorpha</taxon>
        <taxon>Oxyuroidea</taxon>
        <taxon>Oxyuridae</taxon>
        <taxon>Enterobius</taxon>
    </lineage>
</organism>